<sequence length="33" mass="3865">MKTEEEHTLMWLLVSLGEFYRAHIPRPSPTGHT</sequence>
<reference evidence="2" key="1">
    <citation type="submission" date="2005-09" db="EMBL/GenBank/DDBJ databases">
        <authorList>
            <person name="Mural R.J."/>
            <person name="Li P.W."/>
            <person name="Adams M.D."/>
            <person name="Amanatides P.G."/>
            <person name="Baden-Tillson H."/>
            <person name="Barnstead M."/>
            <person name="Chin S.H."/>
            <person name="Dew I."/>
            <person name="Evans C.A."/>
            <person name="Ferriera S."/>
            <person name="Flanigan M."/>
            <person name="Fosler C."/>
            <person name="Glodek A."/>
            <person name="Gu Z."/>
            <person name="Holt R.A."/>
            <person name="Jennings D."/>
            <person name="Kraft C.L."/>
            <person name="Lu F."/>
            <person name="Nguyen T."/>
            <person name="Nusskern D.R."/>
            <person name="Pfannkoch C.M."/>
            <person name="Sitter C."/>
            <person name="Sutton G.G."/>
            <person name="Venter J.C."/>
            <person name="Wang Z."/>
            <person name="Woodage T."/>
            <person name="Zheng X.H."/>
            <person name="Zhong F."/>
        </authorList>
    </citation>
    <scope>NUCLEOTIDE SEQUENCE [LARGE SCALE GENOMIC DNA]</scope>
    <source>
        <strain>BN</strain>
        <strain evidence="2">Sprague-Dawley</strain>
    </source>
</reference>
<name>A6K713_RAT</name>
<evidence type="ECO:0000313" key="1">
    <source>
        <dbReference type="EMBL" id="EDL99732.1"/>
    </source>
</evidence>
<accession>A6K713</accession>
<dbReference type="Proteomes" id="UP000234681">
    <property type="component" value="Chromosome 20"/>
</dbReference>
<gene>
    <name evidence="1" type="ORF">rCG_58567</name>
</gene>
<evidence type="ECO:0000313" key="2">
    <source>
        <dbReference type="Proteomes" id="UP000234681"/>
    </source>
</evidence>
<organism evidence="1 2">
    <name type="scientific">Rattus norvegicus</name>
    <name type="common">Rat</name>
    <dbReference type="NCBI Taxonomy" id="10116"/>
    <lineage>
        <taxon>Eukaryota</taxon>
        <taxon>Metazoa</taxon>
        <taxon>Chordata</taxon>
        <taxon>Craniata</taxon>
        <taxon>Vertebrata</taxon>
        <taxon>Euteleostomi</taxon>
        <taxon>Mammalia</taxon>
        <taxon>Eutheria</taxon>
        <taxon>Euarchontoglires</taxon>
        <taxon>Glires</taxon>
        <taxon>Rodentia</taxon>
        <taxon>Myomorpha</taxon>
        <taxon>Muroidea</taxon>
        <taxon>Muridae</taxon>
        <taxon>Murinae</taxon>
        <taxon>Rattus</taxon>
    </lineage>
</organism>
<proteinExistence type="predicted"/>
<dbReference type="EMBL" id="CH474025">
    <property type="protein sequence ID" value="EDL99732.1"/>
    <property type="molecule type" value="Genomic_DNA"/>
</dbReference>
<protein>
    <submittedName>
        <fullName evidence="1">RCG58567</fullName>
    </submittedName>
</protein>
<dbReference type="AlphaFoldDB" id="A6K713"/>